<accession>A0AAV5ML02</accession>
<evidence type="ECO:0000256" key="9">
    <source>
        <dbReference type="ARBA" id="ARBA00048679"/>
    </source>
</evidence>
<evidence type="ECO:0000256" key="10">
    <source>
        <dbReference type="SAM" id="Phobius"/>
    </source>
</evidence>
<keyword evidence="6 10" id="KW-0472">Membrane</keyword>
<feature type="domain" description="Wall-associated receptor kinase galacturonan-binding" evidence="11">
    <location>
        <begin position="39"/>
        <end position="103"/>
    </location>
</feature>
<feature type="domain" description="Wall-associated receptor kinase C-terminal" evidence="12">
    <location>
        <begin position="507"/>
        <end position="558"/>
    </location>
</feature>
<dbReference type="Pfam" id="PF13947">
    <property type="entry name" value="GUB_WAK_bind"/>
    <property type="match status" value="2"/>
</dbReference>
<dbReference type="EC" id="2.7.11.1" evidence="2"/>
<evidence type="ECO:0000256" key="3">
    <source>
        <dbReference type="ARBA" id="ARBA00022692"/>
    </source>
</evidence>
<dbReference type="Pfam" id="PF14380">
    <property type="entry name" value="WAK_assoc"/>
    <property type="match status" value="2"/>
</dbReference>
<evidence type="ECO:0000313" key="13">
    <source>
        <dbReference type="EMBL" id="GKV50235.1"/>
    </source>
</evidence>
<keyword evidence="7" id="KW-0325">Glycoprotein</keyword>
<dbReference type="EMBL" id="BPVZ01000350">
    <property type="protein sequence ID" value="GKV50235.1"/>
    <property type="molecule type" value="Genomic_DNA"/>
</dbReference>
<dbReference type="GO" id="GO:0030247">
    <property type="term" value="F:polysaccharide binding"/>
    <property type="evidence" value="ECO:0007669"/>
    <property type="project" value="InterPro"/>
</dbReference>
<keyword evidence="14" id="KW-1185">Reference proteome</keyword>
<evidence type="ECO:0000256" key="5">
    <source>
        <dbReference type="ARBA" id="ARBA00022989"/>
    </source>
</evidence>
<comment type="subcellular location">
    <subcellularLocation>
        <location evidence="1">Membrane</location>
        <topology evidence="1">Single-pass membrane protein</topology>
    </subcellularLocation>
</comment>
<dbReference type="Proteomes" id="UP001054252">
    <property type="component" value="Unassembled WGS sequence"/>
</dbReference>
<keyword evidence="3 10" id="KW-0812">Transmembrane</keyword>
<evidence type="ECO:0000256" key="2">
    <source>
        <dbReference type="ARBA" id="ARBA00012513"/>
    </source>
</evidence>
<evidence type="ECO:0000259" key="11">
    <source>
        <dbReference type="Pfam" id="PF13947"/>
    </source>
</evidence>
<protein>
    <recommendedName>
        <fullName evidence="2">non-specific serine/threonine protein kinase</fullName>
        <ecNumber evidence="2">2.7.11.1</ecNumber>
    </recommendedName>
</protein>
<dbReference type="PANTHER" id="PTHR33138:SF72">
    <property type="entry name" value="WALL-ASSOCIATED RECEPTOR KINASE CARBOXY-TERMINAL PROTEIN"/>
    <property type="match status" value="1"/>
</dbReference>
<feature type="domain" description="Wall-associated receptor kinase galacturonan-binding" evidence="11">
    <location>
        <begin position="359"/>
        <end position="421"/>
    </location>
</feature>
<evidence type="ECO:0000256" key="4">
    <source>
        <dbReference type="ARBA" id="ARBA00022729"/>
    </source>
</evidence>
<evidence type="ECO:0000259" key="12">
    <source>
        <dbReference type="Pfam" id="PF14380"/>
    </source>
</evidence>
<evidence type="ECO:0000256" key="8">
    <source>
        <dbReference type="ARBA" id="ARBA00047899"/>
    </source>
</evidence>
<keyword evidence="4" id="KW-0732">Signal</keyword>
<comment type="catalytic activity">
    <reaction evidence="8">
        <text>L-threonyl-[protein] + ATP = O-phospho-L-threonyl-[protein] + ADP + H(+)</text>
        <dbReference type="Rhea" id="RHEA:46608"/>
        <dbReference type="Rhea" id="RHEA-COMP:11060"/>
        <dbReference type="Rhea" id="RHEA-COMP:11605"/>
        <dbReference type="ChEBI" id="CHEBI:15378"/>
        <dbReference type="ChEBI" id="CHEBI:30013"/>
        <dbReference type="ChEBI" id="CHEBI:30616"/>
        <dbReference type="ChEBI" id="CHEBI:61977"/>
        <dbReference type="ChEBI" id="CHEBI:456216"/>
        <dbReference type="EC" id="2.7.11.1"/>
    </reaction>
</comment>
<dbReference type="AlphaFoldDB" id="A0AAV5ML02"/>
<dbReference type="GO" id="GO:0004674">
    <property type="term" value="F:protein serine/threonine kinase activity"/>
    <property type="evidence" value="ECO:0007669"/>
    <property type="project" value="UniProtKB-KW"/>
</dbReference>
<proteinExistence type="predicted"/>
<comment type="caution">
    <text evidence="13">The sequence shown here is derived from an EMBL/GenBank/DDBJ whole genome shotgun (WGS) entry which is preliminary data.</text>
</comment>
<comment type="catalytic activity">
    <reaction evidence="9">
        <text>L-seryl-[protein] + ATP = O-phospho-L-seryl-[protein] + ADP + H(+)</text>
        <dbReference type="Rhea" id="RHEA:17989"/>
        <dbReference type="Rhea" id="RHEA-COMP:9863"/>
        <dbReference type="Rhea" id="RHEA-COMP:11604"/>
        <dbReference type="ChEBI" id="CHEBI:15378"/>
        <dbReference type="ChEBI" id="CHEBI:29999"/>
        <dbReference type="ChEBI" id="CHEBI:30616"/>
        <dbReference type="ChEBI" id="CHEBI:83421"/>
        <dbReference type="ChEBI" id="CHEBI:456216"/>
        <dbReference type="EC" id="2.7.11.1"/>
    </reaction>
</comment>
<evidence type="ECO:0000313" key="14">
    <source>
        <dbReference type="Proteomes" id="UP001054252"/>
    </source>
</evidence>
<evidence type="ECO:0000256" key="7">
    <source>
        <dbReference type="ARBA" id="ARBA00023180"/>
    </source>
</evidence>
<evidence type="ECO:0000256" key="6">
    <source>
        <dbReference type="ARBA" id="ARBA00023136"/>
    </source>
</evidence>
<dbReference type="PANTHER" id="PTHR33138">
    <property type="entry name" value="OS01G0690200 PROTEIN"/>
    <property type="match status" value="1"/>
</dbReference>
<feature type="domain" description="Wall-associated receptor kinase C-terminal" evidence="12">
    <location>
        <begin position="189"/>
        <end position="266"/>
    </location>
</feature>
<gene>
    <name evidence="13" type="ORF">SLEP1_g56947</name>
</gene>
<name>A0AAV5ML02_9ROSI</name>
<keyword evidence="5 10" id="KW-1133">Transmembrane helix</keyword>
<dbReference type="InterPro" id="IPR032872">
    <property type="entry name" value="WAK_assoc_C"/>
</dbReference>
<sequence>MHPLHFRGSFIFIIIIIITFVLIHAPKFASSVDERYANCNRTIACGNIENIGYPFWGSGRPDYCGLPGFQLNCSDSILEITIMSATYHVLRINNESQFLNVARADYLENLCPAFLINTTLNPDLFEFTSDTQFINLYYHCPPLPPSPPTPIPKCSSHFTCNVNETTFDGYYLTRNLSELPDLAPFAPLISEFLGRCGDRVVLAANQSEIQSVEASPSGENLVEALAKGFGLHWKANNSLCDPCRGSGGQCGYNNVSNKFSCYCSDRPYDTVCLCPTPTATVTVRVNKTILSSQQSTHLPLQARQLSFLKMQLLFCPLPSASPQAFTMLPLVFLFPLIFLLSAHGTHSSGQNDTSTFPNCNQTFSCGGLQNLSYPFTGGPRPSYCGPPGFLLTCTDDGIPQLIMDSLSYRIIQLDRNKQSKTLSRSDLYNNTCTHKFANNNLSSPLFNLSPDNQNLSLFYGCTPVQAYTPENLFWCGMGLLVVPRTMCWVQFRTIPYSRLFAVTSASNCPMLQAAPDKLETNRSTLREALMEGFSVNYTTPNADDCAMCRDSGGKCGFLDQLICLHLW</sequence>
<reference evidence="13 14" key="1">
    <citation type="journal article" date="2021" name="Commun. Biol.">
        <title>The genome of Shorea leprosula (Dipterocarpaceae) highlights the ecological relevance of drought in aseasonal tropical rainforests.</title>
        <authorList>
            <person name="Ng K.K.S."/>
            <person name="Kobayashi M.J."/>
            <person name="Fawcett J.A."/>
            <person name="Hatakeyama M."/>
            <person name="Paape T."/>
            <person name="Ng C.H."/>
            <person name="Ang C.C."/>
            <person name="Tnah L.H."/>
            <person name="Lee C.T."/>
            <person name="Nishiyama T."/>
            <person name="Sese J."/>
            <person name="O'Brien M.J."/>
            <person name="Copetti D."/>
            <person name="Mohd Noor M.I."/>
            <person name="Ong R.C."/>
            <person name="Putra M."/>
            <person name="Sireger I.Z."/>
            <person name="Indrioko S."/>
            <person name="Kosugi Y."/>
            <person name="Izuno A."/>
            <person name="Isagi Y."/>
            <person name="Lee S.L."/>
            <person name="Shimizu K.K."/>
        </authorList>
    </citation>
    <scope>NUCLEOTIDE SEQUENCE [LARGE SCALE GENOMIC DNA]</scope>
    <source>
        <strain evidence="13">214</strain>
    </source>
</reference>
<evidence type="ECO:0000256" key="1">
    <source>
        <dbReference type="ARBA" id="ARBA00004167"/>
    </source>
</evidence>
<feature type="transmembrane region" description="Helical" evidence="10">
    <location>
        <begin position="6"/>
        <end position="25"/>
    </location>
</feature>
<organism evidence="13 14">
    <name type="scientific">Rubroshorea leprosula</name>
    <dbReference type="NCBI Taxonomy" id="152421"/>
    <lineage>
        <taxon>Eukaryota</taxon>
        <taxon>Viridiplantae</taxon>
        <taxon>Streptophyta</taxon>
        <taxon>Embryophyta</taxon>
        <taxon>Tracheophyta</taxon>
        <taxon>Spermatophyta</taxon>
        <taxon>Magnoliopsida</taxon>
        <taxon>eudicotyledons</taxon>
        <taxon>Gunneridae</taxon>
        <taxon>Pentapetalae</taxon>
        <taxon>rosids</taxon>
        <taxon>malvids</taxon>
        <taxon>Malvales</taxon>
        <taxon>Dipterocarpaceae</taxon>
        <taxon>Rubroshorea</taxon>
    </lineage>
</organism>
<dbReference type="GO" id="GO:0016020">
    <property type="term" value="C:membrane"/>
    <property type="evidence" value="ECO:0007669"/>
    <property type="project" value="UniProtKB-SubCell"/>
</dbReference>
<dbReference type="InterPro" id="IPR025287">
    <property type="entry name" value="WAK_GUB"/>
</dbReference>